<feature type="transmembrane region" description="Helical" evidence="1">
    <location>
        <begin position="63"/>
        <end position="83"/>
    </location>
</feature>
<proteinExistence type="predicted"/>
<dbReference type="Proteomes" id="UP000198596">
    <property type="component" value="Unassembled WGS sequence"/>
</dbReference>
<sequence>MKKHILFRTTKGLTVTLTVFLWVALLFSDFVWEKMDIIIVPMLILNTISLFGTILNRINLGKTIYLCFLLIDILVYFFLVYYLRLFLAFEKILI</sequence>
<accession>A0A1I2D111</accession>
<feature type="transmembrane region" description="Helical" evidence="1">
    <location>
        <begin position="12"/>
        <end position="32"/>
    </location>
</feature>
<keyword evidence="3" id="KW-1185">Reference proteome</keyword>
<reference evidence="3" key="1">
    <citation type="submission" date="2016-10" db="EMBL/GenBank/DDBJ databases">
        <authorList>
            <person name="Varghese N."/>
            <person name="Submissions S."/>
        </authorList>
    </citation>
    <scope>NUCLEOTIDE SEQUENCE [LARGE SCALE GENOMIC DNA]</scope>
    <source>
        <strain evidence="3">CGMCC 1.9227</strain>
    </source>
</reference>
<organism evidence="2 3">
    <name type="scientific">Flavobacterium xueshanense</name>
    <dbReference type="NCBI Taxonomy" id="935223"/>
    <lineage>
        <taxon>Bacteria</taxon>
        <taxon>Pseudomonadati</taxon>
        <taxon>Bacteroidota</taxon>
        <taxon>Flavobacteriia</taxon>
        <taxon>Flavobacteriales</taxon>
        <taxon>Flavobacteriaceae</taxon>
        <taxon>Flavobacterium</taxon>
    </lineage>
</organism>
<name>A0A1I2D111_9FLAO</name>
<evidence type="ECO:0000313" key="2">
    <source>
        <dbReference type="EMBL" id="SFE74216.1"/>
    </source>
</evidence>
<dbReference type="AlphaFoldDB" id="A0A1I2D111"/>
<keyword evidence="1" id="KW-0812">Transmembrane</keyword>
<keyword evidence="1" id="KW-1133">Transmembrane helix</keyword>
<feature type="transmembrane region" description="Helical" evidence="1">
    <location>
        <begin position="38"/>
        <end position="56"/>
    </location>
</feature>
<keyword evidence="1" id="KW-0472">Membrane</keyword>
<dbReference type="STRING" id="935223.SAMN04488131_103248"/>
<protein>
    <submittedName>
        <fullName evidence="2">Uncharacterized protein</fullName>
    </submittedName>
</protein>
<evidence type="ECO:0000256" key="1">
    <source>
        <dbReference type="SAM" id="Phobius"/>
    </source>
</evidence>
<evidence type="ECO:0000313" key="3">
    <source>
        <dbReference type="Proteomes" id="UP000198596"/>
    </source>
</evidence>
<dbReference type="EMBL" id="FONQ01000003">
    <property type="protein sequence ID" value="SFE74216.1"/>
    <property type="molecule type" value="Genomic_DNA"/>
</dbReference>
<gene>
    <name evidence="2" type="ORF">SAMN04488131_103248</name>
</gene>